<dbReference type="Proteomes" id="UP000834106">
    <property type="component" value="Chromosome 6"/>
</dbReference>
<evidence type="ECO:0000313" key="4">
    <source>
        <dbReference type="EMBL" id="CAI9762707.1"/>
    </source>
</evidence>
<dbReference type="PROSITE" id="PS51375">
    <property type="entry name" value="PPR"/>
    <property type="match status" value="9"/>
</dbReference>
<keyword evidence="5" id="KW-1185">Reference proteome</keyword>
<feature type="repeat" description="PPR" evidence="2">
    <location>
        <begin position="87"/>
        <end position="121"/>
    </location>
</feature>
<dbReference type="PANTHER" id="PTHR47932">
    <property type="entry name" value="ATPASE EXPRESSION PROTEIN 3"/>
    <property type="match status" value="1"/>
</dbReference>
<evidence type="ECO:0000259" key="3">
    <source>
        <dbReference type="SMART" id="SM01135"/>
    </source>
</evidence>
<dbReference type="InterPro" id="IPR002885">
    <property type="entry name" value="PPR_rpt"/>
</dbReference>
<accession>A0AAD1Z3V2</accession>
<dbReference type="Pfam" id="PF01535">
    <property type="entry name" value="PPR"/>
    <property type="match status" value="3"/>
</dbReference>
<dbReference type="SMART" id="SM01135">
    <property type="entry name" value="DIRP"/>
    <property type="match status" value="1"/>
</dbReference>
<dbReference type="AlphaFoldDB" id="A0AAD1Z3V2"/>
<sequence length="758" mass="87106">MSRVLLRCQADSSTALEFFNWVKNDLDQKPSTQNYCIIIHILAWSKNFKQAMEVLLELVELKRNMNSSERLTVFKILLNCTDECNWDPVVFDMLIKAYLKKGMVQESFRAFRKMVKLGFVPSTITINCLLNGISRMNCGEKCWEIYEEMVRIGAHPNSCTFNILTHVLCKEGDVNKVNEFLERMEEEGFDPDVVTYNMLIDSYCKRGRLKDAVYMYNIMYLRGVMPDLITHTTLINGLCKGGNAREAHRLLHQMIHRGLKPDVFSYNTLICGYCKEGMMQEARSLVLDMIDCGVTPDSFTCWILVKGYHGQDRLISAMNLVVELLRLSVSISRYIFDYLIFALCKENRPFAAKSFLERISRDGYEPNADIYNELIDSLCKSSSFVEEAQKLKVQMVAKDMKPNLCAYRAIIRSLCGLSRSKEAESLMREMVESGFQPDIEICRALMNGHCKEKNFHDAESLLASLSKEFQIFDAECYNALVRLLSEETSTTALMEFQDRMMKHFYNGIGGGGDNNDGSDNKMNNKDKAFMALAEASMSLKSLPKFGEFKERLLADDLFLAKVFIECGVGLFTKVAGAVRNRSIEMVKALYMMNRAGDAGKKLMSKIKKDSHSGAGIRWTSKTQIKFQLTEKKLSNCLLNPRVRRWCAYDWFYSAIDYPWFAKQEFAEHLYHVECRSCSKINLCGSVIRISLGKPRQFSEHFLKEEKEKLNQYRIPLENIALSSVKVSGKDYQQILHDPYQLESESFIQKQRRSMMAVC</sequence>
<dbReference type="SUPFAM" id="SSF81901">
    <property type="entry name" value="HCP-like"/>
    <property type="match status" value="1"/>
</dbReference>
<feature type="domain" description="DIRP" evidence="3">
    <location>
        <begin position="651"/>
        <end position="749"/>
    </location>
</feature>
<feature type="repeat" description="PPR" evidence="2">
    <location>
        <begin position="157"/>
        <end position="191"/>
    </location>
</feature>
<protein>
    <recommendedName>
        <fullName evidence="3">DIRP domain-containing protein</fullName>
    </recommendedName>
</protein>
<dbReference type="GO" id="GO:0003729">
    <property type="term" value="F:mRNA binding"/>
    <property type="evidence" value="ECO:0007669"/>
    <property type="project" value="TreeGrafter"/>
</dbReference>
<dbReference type="PANTHER" id="PTHR47932:SF63">
    <property type="entry name" value="OS08G0290000 PROTEIN"/>
    <property type="match status" value="1"/>
</dbReference>
<dbReference type="InterPro" id="IPR033471">
    <property type="entry name" value="DIRP"/>
</dbReference>
<dbReference type="Gene3D" id="1.25.40.10">
    <property type="entry name" value="Tetratricopeptide repeat domain"/>
    <property type="match status" value="3"/>
</dbReference>
<dbReference type="Pfam" id="PF13041">
    <property type="entry name" value="PPR_2"/>
    <property type="match status" value="3"/>
</dbReference>
<proteinExistence type="predicted"/>
<dbReference type="EMBL" id="OU503041">
    <property type="protein sequence ID" value="CAI9762707.1"/>
    <property type="molecule type" value="Genomic_DNA"/>
</dbReference>
<feature type="repeat" description="PPR" evidence="2">
    <location>
        <begin position="262"/>
        <end position="296"/>
    </location>
</feature>
<keyword evidence="1" id="KW-0677">Repeat</keyword>
<evidence type="ECO:0000313" key="5">
    <source>
        <dbReference type="Proteomes" id="UP000834106"/>
    </source>
</evidence>
<feature type="repeat" description="PPR" evidence="2">
    <location>
        <begin position="367"/>
        <end position="402"/>
    </location>
</feature>
<feature type="repeat" description="PPR" evidence="2">
    <location>
        <begin position="403"/>
        <end position="437"/>
    </location>
</feature>
<dbReference type="Pfam" id="PF06584">
    <property type="entry name" value="DIRP"/>
    <property type="match status" value="1"/>
</dbReference>
<reference evidence="4" key="1">
    <citation type="submission" date="2023-05" db="EMBL/GenBank/DDBJ databases">
        <authorList>
            <person name="Huff M."/>
        </authorList>
    </citation>
    <scope>NUCLEOTIDE SEQUENCE</scope>
</reference>
<dbReference type="InterPro" id="IPR011990">
    <property type="entry name" value="TPR-like_helical_dom_sf"/>
</dbReference>
<gene>
    <name evidence="4" type="ORF">FPE_LOCUS10137</name>
</gene>
<evidence type="ECO:0000256" key="1">
    <source>
        <dbReference type="ARBA" id="ARBA00022737"/>
    </source>
</evidence>
<evidence type="ECO:0000256" key="2">
    <source>
        <dbReference type="PROSITE-ProRule" id="PRU00708"/>
    </source>
</evidence>
<feature type="repeat" description="PPR" evidence="2">
    <location>
        <begin position="227"/>
        <end position="261"/>
    </location>
</feature>
<organism evidence="4 5">
    <name type="scientific">Fraxinus pennsylvanica</name>
    <dbReference type="NCBI Taxonomy" id="56036"/>
    <lineage>
        <taxon>Eukaryota</taxon>
        <taxon>Viridiplantae</taxon>
        <taxon>Streptophyta</taxon>
        <taxon>Embryophyta</taxon>
        <taxon>Tracheophyta</taxon>
        <taxon>Spermatophyta</taxon>
        <taxon>Magnoliopsida</taxon>
        <taxon>eudicotyledons</taxon>
        <taxon>Gunneridae</taxon>
        <taxon>Pentapetalae</taxon>
        <taxon>asterids</taxon>
        <taxon>lamiids</taxon>
        <taxon>Lamiales</taxon>
        <taxon>Oleaceae</taxon>
        <taxon>Oleeae</taxon>
        <taxon>Fraxinus</taxon>
    </lineage>
</organism>
<name>A0AAD1Z3V2_9LAMI</name>
<feature type="repeat" description="PPR" evidence="2">
    <location>
        <begin position="192"/>
        <end position="226"/>
    </location>
</feature>
<dbReference type="NCBIfam" id="TIGR00756">
    <property type="entry name" value="PPR"/>
    <property type="match status" value="7"/>
</dbReference>
<feature type="repeat" description="PPR" evidence="2">
    <location>
        <begin position="332"/>
        <end position="366"/>
    </location>
</feature>
<feature type="repeat" description="PPR" evidence="2">
    <location>
        <begin position="122"/>
        <end position="156"/>
    </location>
</feature>